<accession>A0A2P4Y104</accession>
<keyword evidence="2" id="KW-1185">Reference proteome</keyword>
<gene>
    <name evidence="1" type="ORF">PHPALM_11936</name>
</gene>
<dbReference type="EMBL" id="NCKW01006478">
    <property type="protein sequence ID" value="POM71493.1"/>
    <property type="molecule type" value="Genomic_DNA"/>
</dbReference>
<proteinExistence type="predicted"/>
<dbReference type="OrthoDB" id="122438at2759"/>
<organism evidence="1 2">
    <name type="scientific">Phytophthora palmivora</name>
    <dbReference type="NCBI Taxonomy" id="4796"/>
    <lineage>
        <taxon>Eukaryota</taxon>
        <taxon>Sar</taxon>
        <taxon>Stramenopiles</taxon>
        <taxon>Oomycota</taxon>
        <taxon>Peronosporomycetes</taxon>
        <taxon>Peronosporales</taxon>
        <taxon>Peronosporaceae</taxon>
        <taxon>Phytophthora</taxon>
    </lineage>
</organism>
<reference evidence="1 2" key="1">
    <citation type="journal article" date="2017" name="Genome Biol. Evol.">
        <title>Phytophthora megakarya and P. palmivora, closely related causal agents of cacao black pod rot, underwent increases in genome sizes and gene numbers by different mechanisms.</title>
        <authorList>
            <person name="Ali S.S."/>
            <person name="Shao J."/>
            <person name="Lary D.J."/>
            <person name="Kronmiller B."/>
            <person name="Shen D."/>
            <person name="Strem M.D."/>
            <person name="Amoako-Attah I."/>
            <person name="Akrofi A.Y."/>
            <person name="Begoude B.A."/>
            <person name="Ten Hoopen G.M."/>
            <person name="Coulibaly K."/>
            <person name="Kebe B.I."/>
            <person name="Melnick R.L."/>
            <person name="Guiltinan M.J."/>
            <person name="Tyler B.M."/>
            <person name="Meinhardt L.W."/>
            <person name="Bailey B.A."/>
        </authorList>
    </citation>
    <scope>NUCLEOTIDE SEQUENCE [LARGE SCALE GENOMIC DNA]</scope>
    <source>
        <strain evidence="2">sbr112.9</strain>
    </source>
</reference>
<evidence type="ECO:0000313" key="1">
    <source>
        <dbReference type="EMBL" id="POM71493.1"/>
    </source>
</evidence>
<dbReference type="AlphaFoldDB" id="A0A2P4Y104"/>
<sequence length="92" mass="10880">MSNRIDAQADPKPAEKELREYETHKVLQVFTFIVGREWCPQKRQFTDHWPMVEDDVISAGNFGRFMGHNRYEDILRSPHSAYNAAERTRDKL</sequence>
<dbReference type="Proteomes" id="UP000237271">
    <property type="component" value="Unassembled WGS sequence"/>
</dbReference>
<evidence type="ECO:0000313" key="2">
    <source>
        <dbReference type="Proteomes" id="UP000237271"/>
    </source>
</evidence>
<protein>
    <submittedName>
        <fullName evidence="1">Uncharacterized protein</fullName>
    </submittedName>
</protein>
<name>A0A2P4Y104_9STRA</name>
<comment type="caution">
    <text evidence="1">The sequence shown here is derived from an EMBL/GenBank/DDBJ whole genome shotgun (WGS) entry which is preliminary data.</text>
</comment>